<name>A0ABS5E8T4_9PROT</name>
<organism evidence="2 3">
    <name type="scientific">Neokomagataea anthophila</name>
    <dbReference type="NCBI Taxonomy" id="2826925"/>
    <lineage>
        <taxon>Bacteria</taxon>
        <taxon>Pseudomonadati</taxon>
        <taxon>Pseudomonadota</taxon>
        <taxon>Alphaproteobacteria</taxon>
        <taxon>Acetobacterales</taxon>
        <taxon>Acetobacteraceae</taxon>
        <taxon>Neokomagataea</taxon>
    </lineage>
</organism>
<sequence>MPLVAKPLADPHAIFAPFSLPDAPNVYRAGSGVPGPHYWQNQVDYKIKAHLDAVHHRLNGDETITYTNNSPDTLDVVWLQLEQNRYRADSRSNIAGVVPSETSEGMVLEKVCETSGGIETGQAYLVSDTRLQLKLSHAILPHQKVNFRIQWHYTIPGTWGGRTAVSKAQDGDVFEMAQWYPRLSVYDDRRGWNTLPYLEQEFFLEYGNFDYSVTVPWNFTVVGSGALLNPVDVLTETERARLTQAAGSEKRILIRDLHDVTTPSSHKKLSGEATWHFAMQNTRDVSFATSPAFLWDAERINLPDVSPWPGYAKQPRLAMSVYPREGISPHGWDRSTDYVKHAIEYFSSQWFVYPWPNAINVGGYGAGMEYPGIVFDGMHERDPELFWITTHEIGHDWFPMLVGTDERRNAFMDEGFNTFIDAYASDHFNHGEFAPKKDPEFSPQTGNPAHDIVPVLQDSHAPSLMMAADDISETYRHSISYFKGAYGLKLLREQILGPQRFDAAFRRYIAEWAYRHPSPSDFFRIMESEGGEDLGWFWRGWYFENAAPDYAVTMLKMQTNGQVKVGVANYGNLPLPVHLRLQYADGTMSDRILPTETWRQDSAVVLTLPVEKKVVSATLDPDVMIPDVDRSDNTLAVSTAHP</sequence>
<dbReference type="EMBL" id="JAGRQH010000007">
    <property type="protein sequence ID" value="MBR0560321.1"/>
    <property type="molecule type" value="Genomic_DNA"/>
</dbReference>
<feature type="domain" description="Peptidase M1 membrane alanine aminopeptidase" evidence="1">
    <location>
        <begin position="385"/>
        <end position="541"/>
    </location>
</feature>
<keyword evidence="3" id="KW-1185">Reference proteome</keyword>
<dbReference type="Gene3D" id="1.10.390.10">
    <property type="entry name" value="Neutral Protease Domain 2"/>
    <property type="match status" value="1"/>
</dbReference>
<evidence type="ECO:0000259" key="1">
    <source>
        <dbReference type="Pfam" id="PF01433"/>
    </source>
</evidence>
<accession>A0ABS5E8T4</accession>
<evidence type="ECO:0000313" key="3">
    <source>
        <dbReference type="Proteomes" id="UP000677812"/>
    </source>
</evidence>
<gene>
    <name evidence="2" type="ORF">KB213_09695</name>
</gene>
<evidence type="ECO:0000313" key="2">
    <source>
        <dbReference type="EMBL" id="MBR0560321.1"/>
    </source>
</evidence>
<dbReference type="InterPro" id="IPR014782">
    <property type="entry name" value="Peptidase_M1_dom"/>
</dbReference>
<proteinExistence type="predicted"/>
<dbReference type="RefSeq" id="WP_211682700.1">
    <property type="nucleotide sequence ID" value="NZ_JAGRQH010000007.1"/>
</dbReference>
<protein>
    <submittedName>
        <fullName evidence="2">M1 family metallopeptidase</fullName>
    </submittedName>
</protein>
<dbReference type="SUPFAM" id="SSF55486">
    <property type="entry name" value="Metalloproteases ('zincins'), catalytic domain"/>
    <property type="match status" value="1"/>
</dbReference>
<reference evidence="2 3" key="1">
    <citation type="submission" date="2021-04" db="EMBL/GenBank/DDBJ databases">
        <title>The complete genome sequence of Neokomagataea sp. TBRC 2177.</title>
        <authorList>
            <person name="Charoenyingcharoen P."/>
            <person name="Yukphan P."/>
        </authorList>
    </citation>
    <scope>NUCLEOTIDE SEQUENCE [LARGE SCALE GENOMIC DNA]</scope>
    <source>
        <strain evidence="2 3">TBRC 2177</strain>
    </source>
</reference>
<dbReference type="CDD" id="cd09604">
    <property type="entry name" value="M1_APN_like"/>
    <property type="match status" value="1"/>
</dbReference>
<comment type="caution">
    <text evidence="2">The sequence shown here is derived from an EMBL/GenBank/DDBJ whole genome shotgun (WGS) entry which is preliminary data.</text>
</comment>
<dbReference type="Proteomes" id="UP000677812">
    <property type="component" value="Unassembled WGS sequence"/>
</dbReference>
<dbReference type="Pfam" id="PF01433">
    <property type="entry name" value="Peptidase_M1"/>
    <property type="match status" value="1"/>
</dbReference>
<dbReference type="InterPro" id="IPR027268">
    <property type="entry name" value="Peptidase_M4/M1_CTD_sf"/>
</dbReference>